<name>A0A6P2T529_BURL3</name>
<dbReference type="Proteomes" id="UP000494218">
    <property type="component" value="Unassembled WGS sequence"/>
</dbReference>
<keyword evidence="3 6" id="KW-0812">Transmembrane</keyword>
<organism evidence="8 9">
    <name type="scientific">Burkholderia lata (strain ATCC 17760 / DSM 23089 / LMG 22485 / NCIMB 9086 / R18194 / 383)</name>
    <dbReference type="NCBI Taxonomy" id="482957"/>
    <lineage>
        <taxon>Bacteria</taxon>
        <taxon>Pseudomonadati</taxon>
        <taxon>Pseudomonadota</taxon>
        <taxon>Betaproteobacteria</taxon>
        <taxon>Burkholderiales</taxon>
        <taxon>Burkholderiaceae</taxon>
        <taxon>Burkholderia</taxon>
        <taxon>Burkholderia cepacia complex</taxon>
    </lineage>
</organism>
<dbReference type="InterPro" id="IPR036259">
    <property type="entry name" value="MFS_trans_sf"/>
</dbReference>
<dbReference type="PANTHER" id="PTHR43124:SF3">
    <property type="entry name" value="CHLORAMPHENICOL EFFLUX PUMP RV0191"/>
    <property type="match status" value="1"/>
</dbReference>
<feature type="transmembrane region" description="Helical" evidence="6">
    <location>
        <begin position="53"/>
        <end position="72"/>
    </location>
</feature>
<feature type="transmembrane region" description="Helical" evidence="6">
    <location>
        <begin position="272"/>
        <end position="294"/>
    </location>
</feature>
<dbReference type="GO" id="GO:0022857">
    <property type="term" value="F:transmembrane transporter activity"/>
    <property type="evidence" value="ECO:0007669"/>
    <property type="project" value="InterPro"/>
</dbReference>
<feature type="transmembrane region" description="Helical" evidence="6">
    <location>
        <begin position="234"/>
        <end position="252"/>
    </location>
</feature>
<accession>A0A6P2T529</accession>
<evidence type="ECO:0000256" key="2">
    <source>
        <dbReference type="ARBA" id="ARBA00022475"/>
    </source>
</evidence>
<keyword evidence="4 6" id="KW-1133">Transmembrane helix</keyword>
<dbReference type="EMBL" id="CABVPW010000072">
    <property type="protein sequence ID" value="VWC51144.1"/>
    <property type="molecule type" value="Genomic_DNA"/>
</dbReference>
<dbReference type="InterPro" id="IPR020846">
    <property type="entry name" value="MFS_dom"/>
</dbReference>
<evidence type="ECO:0000313" key="9">
    <source>
        <dbReference type="Proteomes" id="UP000494218"/>
    </source>
</evidence>
<feature type="transmembrane region" description="Helical" evidence="6">
    <location>
        <begin position="21"/>
        <end position="41"/>
    </location>
</feature>
<dbReference type="SUPFAM" id="SSF103473">
    <property type="entry name" value="MFS general substrate transporter"/>
    <property type="match status" value="1"/>
</dbReference>
<dbReference type="InterPro" id="IPR011701">
    <property type="entry name" value="MFS"/>
</dbReference>
<keyword evidence="5 6" id="KW-0472">Membrane</keyword>
<evidence type="ECO:0000256" key="4">
    <source>
        <dbReference type="ARBA" id="ARBA00022989"/>
    </source>
</evidence>
<comment type="subcellular location">
    <subcellularLocation>
        <location evidence="1">Cell membrane</location>
        <topology evidence="1">Multi-pass membrane protein</topology>
    </subcellularLocation>
</comment>
<feature type="transmembrane region" description="Helical" evidence="6">
    <location>
        <begin position="306"/>
        <end position="324"/>
    </location>
</feature>
<dbReference type="PROSITE" id="PS50850">
    <property type="entry name" value="MFS"/>
    <property type="match status" value="1"/>
</dbReference>
<feature type="transmembrane region" description="Helical" evidence="6">
    <location>
        <begin position="401"/>
        <end position="420"/>
    </location>
</feature>
<dbReference type="PANTHER" id="PTHR43124">
    <property type="entry name" value="PURINE EFFLUX PUMP PBUE"/>
    <property type="match status" value="1"/>
</dbReference>
<feature type="transmembrane region" description="Helical" evidence="6">
    <location>
        <begin position="368"/>
        <end position="389"/>
    </location>
</feature>
<keyword evidence="2" id="KW-1003">Cell membrane</keyword>
<evidence type="ECO:0000259" key="7">
    <source>
        <dbReference type="PROSITE" id="PS50850"/>
    </source>
</evidence>
<dbReference type="GO" id="GO:0005886">
    <property type="term" value="C:plasma membrane"/>
    <property type="evidence" value="ECO:0007669"/>
    <property type="project" value="UniProtKB-SubCell"/>
</dbReference>
<gene>
    <name evidence="8" type="ORF">BLA23254_07846</name>
</gene>
<evidence type="ECO:0000256" key="3">
    <source>
        <dbReference type="ARBA" id="ARBA00022692"/>
    </source>
</evidence>
<dbReference type="InterPro" id="IPR050189">
    <property type="entry name" value="MFS_Efflux_Transporters"/>
</dbReference>
<dbReference type="RefSeq" id="WP_175035753.1">
    <property type="nucleotide sequence ID" value="NZ_CABVPW010000072.1"/>
</dbReference>
<feature type="transmembrane region" description="Helical" evidence="6">
    <location>
        <begin position="154"/>
        <end position="175"/>
    </location>
</feature>
<dbReference type="Gene3D" id="1.20.1250.20">
    <property type="entry name" value="MFS general substrate transporter like domains"/>
    <property type="match status" value="1"/>
</dbReference>
<evidence type="ECO:0000256" key="6">
    <source>
        <dbReference type="SAM" id="Phobius"/>
    </source>
</evidence>
<feature type="transmembrane region" description="Helical" evidence="6">
    <location>
        <begin position="84"/>
        <end position="103"/>
    </location>
</feature>
<feature type="transmembrane region" description="Helical" evidence="6">
    <location>
        <begin position="109"/>
        <end position="133"/>
    </location>
</feature>
<evidence type="ECO:0000256" key="1">
    <source>
        <dbReference type="ARBA" id="ARBA00004651"/>
    </source>
</evidence>
<feature type="transmembrane region" description="Helical" evidence="6">
    <location>
        <begin position="187"/>
        <end position="208"/>
    </location>
</feature>
<reference evidence="8 9" key="1">
    <citation type="submission" date="2019-09" db="EMBL/GenBank/DDBJ databases">
        <authorList>
            <person name="Depoorter E."/>
        </authorList>
    </citation>
    <scope>NUCLEOTIDE SEQUENCE [LARGE SCALE GENOMIC DNA]</scope>
    <source>
        <strain evidence="8">LMG 23254</strain>
    </source>
</reference>
<protein>
    <submittedName>
        <fullName evidence="8">Major facilitator transporter</fullName>
    </submittedName>
</protein>
<sequence length="441" mass="46269">MGKEQGITGYPSLARARFAQIVVAAIGLFAAVDITVVGLLIEPMKHELGLTDVQVGLVHTTSFFAAYGLFAIPMGMLADRCRRVRLMLVAMVLWCAGLMLVGLSHDRWLLAAAKAVMGLALALTYPAAMSLMADNFAPDRRAFASATFGVGQDLGGGAGLLVGGIGYSALVGMVALNPHALGGISPWRAVSLIFAAFGLLLIPAILALREPARMEMRSTGSSGSFRALWNYRRFLIPLFVGMMALGGLVSGLRTWCAPALMRLYELQPGDFASWLSAVMLISGLAGHLLSSRLVNMARGRGGDQTAMLLAAIAAVLCIPGSFLATTSDTWGFAALMSLFMVASGVAVSIPVIVINFRIPNELRGLCMGLYVVLISLSGMIGAPLIGYANQRLGGDATLGEAMALVGGPFALLAALSFWVATWSWAAAPPIAHDAQNEMPAP</sequence>
<dbReference type="AlphaFoldDB" id="A0A6P2T529"/>
<dbReference type="Pfam" id="PF07690">
    <property type="entry name" value="MFS_1"/>
    <property type="match status" value="1"/>
</dbReference>
<evidence type="ECO:0000256" key="5">
    <source>
        <dbReference type="ARBA" id="ARBA00023136"/>
    </source>
</evidence>
<feature type="transmembrane region" description="Helical" evidence="6">
    <location>
        <begin position="330"/>
        <end position="356"/>
    </location>
</feature>
<feature type="domain" description="Major facilitator superfamily (MFS) profile" evidence="7">
    <location>
        <begin position="19"/>
        <end position="431"/>
    </location>
</feature>
<evidence type="ECO:0000313" key="8">
    <source>
        <dbReference type="EMBL" id="VWC51144.1"/>
    </source>
</evidence>
<proteinExistence type="predicted"/>